<dbReference type="PANTHER" id="PTHR23082">
    <property type="entry name" value="TRANSCRIPTION INITIATION FACTOR IIIC TFIIIC , POLYPEPTIDE 3-RELATED"/>
    <property type="match status" value="1"/>
</dbReference>
<dbReference type="EMBL" id="JAUESC010000004">
    <property type="protein sequence ID" value="KAK0595101.1"/>
    <property type="molecule type" value="Genomic_DNA"/>
</dbReference>
<dbReference type="PANTHER" id="PTHR23082:SF0">
    <property type="entry name" value="GENERAL TRANSCRIPTION FACTOR 3C POLYPEPTIDE 3"/>
    <property type="match status" value="1"/>
</dbReference>
<evidence type="ECO:0000313" key="1">
    <source>
        <dbReference type="EMBL" id="KAK0595101.1"/>
    </source>
</evidence>
<accession>A0AA39SL68</accession>
<evidence type="ECO:0000313" key="2">
    <source>
        <dbReference type="Proteomes" id="UP001168877"/>
    </source>
</evidence>
<keyword evidence="2" id="KW-1185">Reference proteome</keyword>
<sequence>MTQKIQLCEWLSAYFVEQGKIDKAKRCLKKARAAESYGEIVQLCTENVEALKKASVFMKTNAYDKALQHIEHSHLVHYSGEELPLNLKIRAGICHIHLGNMEKKVCLCSCRVHY</sequence>
<dbReference type="GO" id="GO:0006383">
    <property type="term" value="P:transcription by RNA polymerase III"/>
    <property type="evidence" value="ECO:0007669"/>
    <property type="project" value="InterPro"/>
</dbReference>
<dbReference type="GO" id="GO:0000127">
    <property type="term" value="C:transcription factor TFIIIC complex"/>
    <property type="evidence" value="ECO:0007669"/>
    <property type="project" value="TreeGrafter"/>
</dbReference>
<reference evidence="1" key="1">
    <citation type="journal article" date="2022" name="Plant J.">
        <title>Strategies of tolerance reflected in two North American maple genomes.</title>
        <authorList>
            <person name="McEvoy S.L."/>
            <person name="Sezen U.U."/>
            <person name="Trouern-Trend A."/>
            <person name="McMahon S.M."/>
            <person name="Schaberg P.G."/>
            <person name="Yang J."/>
            <person name="Wegrzyn J.L."/>
            <person name="Swenson N.G."/>
        </authorList>
    </citation>
    <scope>NUCLEOTIDE SEQUENCE</scope>
    <source>
        <strain evidence="1">NS2018</strain>
    </source>
</reference>
<dbReference type="InterPro" id="IPR011990">
    <property type="entry name" value="TPR-like_helical_dom_sf"/>
</dbReference>
<dbReference type="AlphaFoldDB" id="A0AA39SL68"/>
<organism evidence="1 2">
    <name type="scientific">Acer saccharum</name>
    <name type="common">Sugar maple</name>
    <dbReference type="NCBI Taxonomy" id="4024"/>
    <lineage>
        <taxon>Eukaryota</taxon>
        <taxon>Viridiplantae</taxon>
        <taxon>Streptophyta</taxon>
        <taxon>Embryophyta</taxon>
        <taxon>Tracheophyta</taxon>
        <taxon>Spermatophyta</taxon>
        <taxon>Magnoliopsida</taxon>
        <taxon>eudicotyledons</taxon>
        <taxon>Gunneridae</taxon>
        <taxon>Pentapetalae</taxon>
        <taxon>rosids</taxon>
        <taxon>malvids</taxon>
        <taxon>Sapindales</taxon>
        <taxon>Sapindaceae</taxon>
        <taxon>Hippocastanoideae</taxon>
        <taxon>Acereae</taxon>
        <taxon>Acer</taxon>
    </lineage>
</organism>
<dbReference type="Gene3D" id="1.25.40.10">
    <property type="entry name" value="Tetratricopeptide repeat domain"/>
    <property type="match status" value="1"/>
</dbReference>
<proteinExistence type="predicted"/>
<reference evidence="1" key="2">
    <citation type="submission" date="2023-06" db="EMBL/GenBank/DDBJ databases">
        <authorList>
            <person name="Swenson N.G."/>
            <person name="Wegrzyn J.L."/>
            <person name="Mcevoy S.L."/>
        </authorList>
    </citation>
    <scope>NUCLEOTIDE SEQUENCE</scope>
    <source>
        <strain evidence="1">NS2018</strain>
        <tissue evidence="1">Leaf</tissue>
    </source>
</reference>
<gene>
    <name evidence="1" type="ORF">LWI29_003593</name>
</gene>
<name>A0AA39SL68_ACESA</name>
<dbReference type="SUPFAM" id="SSF48452">
    <property type="entry name" value="TPR-like"/>
    <property type="match status" value="1"/>
</dbReference>
<comment type="caution">
    <text evidence="1">The sequence shown here is derived from an EMBL/GenBank/DDBJ whole genome shotgun (WGS) entry which is preliminary data.</text>
</comment>
<protein>
    <submittedName>
        <fullName evidence="1">Uncharacterized protein</fullName>
    </submittedName>
</protein>
<dbReference type="InterPro" id="IPR039340">
    <property type="entry name" value="Tfc4/TFIIIC-102/Sfc4"/>
</dbReference>
<dbReference type="Proteomes" id="UP001168877">
    <property type="component" value="Unassembled WGS sequence"/>
</dbReference>